<dbReference type="SUPFAM" id="SSF51011">
    <property type="entry name" value="Glycosyl hydrolase domain"/>
    <property type="match status" value="1"/>
</dbReference>
<sequence length="656" mass="73532">MKHPNRSAMRRSGVWGNAASSPTGLGLALVAVIALSGCDANAPPSTAAPPSPPAPVPAWAEGAVFYQIFPERFRNGDPSNDPIRESLEAPSRVSEDWRVSRWGADWYARDEWETQRGDNFYRDGVYDRRYGGDLQGVIDKLAYLKSLGVDAIYLNPIFYAPSLHKYDGASFHHIDPHFGPDPAGDLAQIAAEAHHAPDEWFWTAADKLFLRLLREAHERDLRVVIDGVFNHTGRQFFAFQDLVERQQDSTYKDWYKVGAFDDPATPADELRVRGWNGHRALPELADTPRGDDLAPGPKAYVLAATRRWMDPDGDGDPADGVDGWRLDVAPEVPTPFWLEWNGLVRSINPQALTVAEQWDNAPAYLEATGFGSTMNYHGFAYPVKGYLIDGVLPPSEFARMITERWEAFPQSRRHAQWSLIDSHDTQRVASMIVNADGERPYFNPERFDYDAGERSSPRGWSEYQVRKPTERERRLQRMVALMQVTFPGAPTLYYGVEAGMWGADDPDDRMPMVWGDLAYDDQAADPLGRPREPDPVGVDDELWRFYQSACWLRSQITALRGGDYEVVTADDRRNLFAFKRTQGDVTAFVFFNRSEDTHEIDTELPAGGAIHEAFTASGQSDRVEVRSEGSRLKVRLPGLDAVVVLSRPGEPGGADK</sequence>
<name>A0A5C5ZHQ1_9BACT</name>
<dbReference type="PANTHER" id="PTHR10357:SF210">
    <property type="entry name" value="MALTODEXTRIN GLUCOSIDASE"/>
    <property type="match status" value="1"/>
</dbReference>
<reference evidence="4 5" key="1">
    <citation type="submission" date="2019-02" db="EMBL/GenBank/DDBJ databases">
        <title>Deep-cultivation of Planctomycetes and their phenomic and genomic characterization uncovers novel biology.</title>
        <authorList>
            <person name="Wiegand S."/>
            <person name="Jogler M."/>
            <person name="Boedeker C."/>
            <person name="Pinto D."/>
            <person name="Vollmers J."/>
            <person name="Rivas-Marin E."/>
            <person name="Kohn T."/>
            <person name="Peeters S.H."/>
            <person name="Heuer A."/>
            <person name="Rast P."/>
            <person name="Oberbeckmann S."/>
            <person name="Bunk B."/>
            <person name="Jeske O."/>
            <person name="Meyerdierks A."/>
            <person name="Storesund J.E."/>
            <person name="Kallscheuer N."/>
            <person name="Luecker S."/>
            <person name="Lage O.M."/>
            <person name="Pohl T."/>
            <person name="Merkel B.J."/>
            <person name="Hornburger P."/>
            <person name="Mueller R.-W."/>
            <person name="Bruemmer F."/>
            <person name="Labrenz M."/>
            <person name="Spormann A.M."/>
            <person name="Op Den Camp H."/>
            <person name="Overmann J."/>
            <person name="Amann R."/>
            <person name="Jetten M.S.M."/>
            <person name="Mascher T."/>
            <person name="Medema M.H."/>
            <person name="Devos D.P."/>
            <person name="Kaster A.-K."/>
            <person name="Ovreas L."/>
            <person name="Rohde M."/>
            <person name="Galperin M.Y."/>
            <person name="Jogler C."/>
        </authorList>
    </citation>
    <scope>NUCLEOTIDE SEQUENCE [LARGE SCALE GENOMIC DNA]</scope>
    <source>
        <strain evidence="4 5">Mal64</strain>
    </source>
</reference>
<evidence type="ECO:0000313" key="4">
    <source>
        <dbReference type="EMBL" id="TWT86650.1"/>
    </source>
</evidence>
<evidence type="ECO:0000256" key="1">
    <source>
        <dbReference type="ARBA" id="ARBA00022801"/>
    </source>
</evidence>
<dbReference type="InterPro" id="IPR013780">
    <property type="entry name" value="Glyco_hydro_b"/>
</dbReference>
<dbReference type="EC" id="3.2.1.135" evidence="4"/>
<proteinExistence type="predicted"/>
<dbReference type="Pfam" id="PF02806">
    <property type="entry name" value="Alpha-amylase_C"/>
    <property type="match status" value="1"/>
</dbReference>
<evidence type="ECO:0000313" key="5">
    <source>
        <dbReference type="Proteomes" id="UP000315440"/>
    </source>
</evidence>
<keyword evidence="5" id="KW-1185">Reference proteome</keyword>
<dbReference type="EMBL" id="SJPQ01000004">
    <property type="protein sequence ID" value="TWT86650.1"/>
    <property type="molecule type" value="Genomic_DNA"/>
</dbReference>
<keyword evidence="2 4" id="KW-0326">Glycosidase</keyword>
<dbReference type="GO" id="GO:0031216">
    <property type="term" value="F:neopullulanase activity"/>
    <property type="evidence" value="ECO:0007669"/>
    <property type="project" value="UniProtKB-EC"/>
</dbReference>
<dbReference type="InterPro" id="IPR006047">
    <property type="entry name" value="GH13_cat_dom"/>
</dbReference>
<dbReference type="RefSeq" id="WP_197525847.1">
    <property type="nucleotide sequence ID" value="NZ_SJPQ01000004.1"/>
</dbReference>
<comment type="caution">
    <text evidence="4">The sequence shown here is derived from an EMBL/GenBank/DDBJ whole genome shotgun (WGS) entry which is preliminary data.</text>
</comment>
<dbReference type="SUPFAM" id="SSF51445">
    <property type="entry name" value="(Trans)glycosidases"/>
    <property type="match status" value="1"/>
</dbReference>
<dbReference type="InterPro" id="IPR006048">
    <property type="entry name" value="A-amylase/branching_C"/>
</dbReference>
<dbReference type="Gene3D" id="2.60.40.1180">
    <property type="entry name" value="Golgi alpha-mannosidase II"/>
    <property type="match status" value="1"/>
</dbReference>
<feature type="domain" description="Glycosyl hydrolase family 13 catalytic" evidence="3">
    <location>
        <begin position="67"/>
        <end position="531"/>
    </location>
</feature>
<dbReference type="Proteomes" id="UP000315440">
    <property type="component" value="Unassembled WGS sequence"/>
</dbReference>
<keyword evidence="1 4" id="KW-0378">Hydrolase</keyword>
<accession>A0A5C5ZHQ1</accession>
<dbReference type="InterPro" id="IPR017853">
    <property type="entry name" value="GH"/>
</dbReference>
<dbReference type="PANTHER" id="PTHR10357">
    <property type="entry name" value="ALPHA-AMYLASE FAMILY MEMBER"/>
    <property type="match status" value="1"/>
</dbReference>
<protein>
    <submittedName>
        <fullName evidence="4">Neopullulanase 2</fullName>
        <ecNumber evidence="4">3.2.1.135</ecNumber>
    </submittedName>
</protein>
<organism evidence="4 5">
    <name type="scientific">Pseudobythopirellula maris</name>
    <dbReference type="NCBI Taxonomy" id="2527991"/>
    <lineage>
        <taxon>Bacteria</taxon>
        <taxon>Pseudomonadati</taxon>
        <taxon>Planctomycetota</taxon>
        <taxon>Planctomycetia</taxon>
        <taxon>Pirellulales</taxon>
        <taxon>Lacipirellulaceae</taxon>
        <taxon>Pseudobythopirellula</taxon>
    </lineage>
</organism>
<dbReference type="GO" id="GO:0043169">
    <property type="term" value="F:cation binding"/>
    <property type="evidence" value="ECO:0007669"/>
    <property type="project" value="InterPro"/>
</dbReference>
<dbReference type="Gene3D" id="3.20.20.80">
    <property type="entry name" value="Glycosidases"/>
    <property type="match status" value="1"/>
</dbReference>
<dbReference type="GO" id="GO:0005975">
    <property type="term" value="P:carbohydrate metabolic process"/>
    <property type="evidence" value="ECO:0007669"/>
    <property type="project" value="InterPro"/>
</dbReference>
<dbReference type="Pfam" id="PF00128">
    <property type="entry name" value="Alpha-amylase"/>
    <property type="match status" value="2"/>
</dbReference>
<dbReference type="AlphaFoldDB" id="A0A5C5ZHQ1"/>
<evidence type="ECO:0000256" key="2">
    <source>
        <dbReference type="ARBA" id="ARBA00023295"/>
    </source>
</evidence>
<dbReference type="SMART" id="SM00642">
    <property type="entry name" value="Aamy"/>
    <property type="match status" value="1"/>
</dbReference>
<evidence type="ECO:0000259" key="3">
    <source>
        <dbReference type="SMART" id="SM00642"/>
    </source>
</evidence>
<gene>
    <name evidence="4" type="primary">tvaII</name>
    <name evidence="4" type="ORF">Mal64_34790</name>
</gene>
<dbReference type="CDD" id="cd11338">
    <property type="entry name" value="AmyAc_CMD"/>
    <property type="match status" value="1"/>
</dbReference>